<comment type="caution">
    <text evidence="7">The sequence shown here is derived from an EMBL/GenBank/DDBJ whole genome shotgun (WGS) entry which is preliminary data.</text>
</comment>
<keyword evidence="5" id="KW-0560">Oxidoreductase</keyword>
<dbReference type="GO" id="GO:0071949">
    <property type="term" value="F:FAD binding"/>
    <property type="evidence" value="ECO:0007669"/>
    <property type="project" value="InterPro"/>
</dbReference>
<comment type="similarity">
    <text evidence="2">Belongs to the oxygen-dependent FAD-linked oxidoreductase family.</text>
</comment>
<dbReference type="Pfam" id="PF08031">
    <property type="entry name" value="BBE"/>
    <property type="match status" value="1"/>
</dbReference>
<dbReference type="GO" id="GO:0016491">
    <property type="term" value="F:oxidoreductase activity"/>
    <property type="evidence" value="ECO:0007669"/>
    <property type="project" value="UniProtKB-KW"/>
</dbReference>
<sequence length="427" mass="46662">MSSIWSRSSGPGSLSIWTRALQGIEFGDGTAKVMAGMTVKDMLLAAGERNLTIITGQDPDVGFGGWLAGAGHGPLTTIYGMGADQVVEMEVVTARGEFLTINNHHHPDIFWAMRGVSPNNGLQRSSQLMIKGGGSTYAIMISATVKTYPNIEVAILSHNYTTTPESEDFWNMLTTFHNEIPYLSDAGVMGYYYAFANLSAVIPNNPEIGIVSVTFLIAEKSTSEAQAILLRMEKKFRSTTIIRDDKSVPNFSQAWAAFPPGSVGLNARLGSRLLDKKALASSNLTSVLKTAMPKKDVRILLGNLVAGRKPVNNAVLPAWRSTYAHVIISKNWEIPSERDASWRDLPQHTQALIDLAPDMGAYMSESDPSDPNWQQNYYGSNYPRLLAIKKKWDPQGVFWCKPCVGNELWSVSDGDGIGQNGGKLCRV</sequence>
<protein>
    <recommendedName>
        <fullName evidence="6">FAD-binding PCMH-type domain-containing protein</fullName>
    </recommendedName>
</protein>
<dbReference type="Pfam" id="PF01565">
    <property type="entry name" value="FAD_binding_4"/>
    <property type="match status" value="1"/>
</dbReference>
<organism evidence="7 8">
    <name type="scientific">Gomphillus americanus</name>
    <dbReference type="NCBI Taxonomy" id="1940652"/>
    <lineage>
        <taxon>Eukaryota</taxon>
        <taxon>Fungi</taxon>
        <taxon>Dikarya</taxon>
        <taxon>Ascomycota</taxon>
        <taxon>Pezizomycotina</taxon>
        <taxon>Lecanoromycetes</taxon>
        <taxon>OSLEUM clade</taxon>
        <taxon>Ostropomycetidae</taxon>
        <taxon>Ostropales</taxon>
        <taxon>Graphidaceae</taxon>
        <taxon>Gomphilloideae</taxon>
        <taxon>Gomphillus</taxon>
    </lineage>
</organism>
<evidence type="ECO:0000313" key="7">
    <source>
        <dbReference type="EMBL" id="CAF9905417.1"/>
    </source>
</evidence>
<dbReference type="SUPFAM" id="SSF56176">
    <property type="entry name" value="FAD-binding/transporter-associated domain-like"/>
    <property type="match status" value="1"/>
</dbReference>
<comment type="cofactor">
    <cofactor evidence="1">
        <name>FAD</name>
        <dbReference type="ChEBI" id="CHEBI:57692"/>
    </cofactor>
</comment>
<dbReference type="InterPro" id="IPR036318">
    <property type="entry name" value="FAD-bd_PCMH-like_sf"/>
</dbReference>
<evidence type="ECO:0000256" key="3">
    <source>
        <dbReference type="ARBA" id="ARBA00022630"/>
    </source>
</evidence>
<feature type="domain" description="FAD-binding PCMH-type" evidence="6">
    <location>
        <begin position="1"/>
        <end position="150"/>
    </location>
</feature>
<dbReference type="InterPro" id="IPR050416">
    <property type="entry name" value="FAD-linked_Oxidoreductase"/>
</dbReference>
<evidence type="ECO:0000256" key="1">
    <source>
        <dbReference type="ARBA" id="ARBA00001974"/>
    </source>
</evidence>
<keyword evidence="3" id="KW-0285">Flavoprotein</keyword>
<proteinExistence type="inferred from homology"/>
<accession>A0A8H3EJZ1</accession>
<dbReference type="InterPro" id="IPR016166">
    <property type="entry name" value="FAD-bd_PCMH"/>
</dbReference>
<dbReference type="PROSITE" id="PS51387">
    <property type="entry name" value="FAD_PCMH"/>
    <property type="match status" value="1"/>
</dbReference>
<dbReference type="Proteomes" id="UP000664169">
    <property type="component" value="Unassembled WGS sequence"/>
</dbReference>
<dbReference type="InterPro" id="IPR006094">
    <property type="entry name" value="Oxid_FAD_bind_N"/>
</dbReference>
<dbReference type="InterPro" id="IPR012951">
    <property type="entry name" value="BBE"/>
</dbReference>
<dbReference type="EMBL" id="CAJPDQ010000002">
    <property type="protein sequence ID" value="CAF9905417.1"/>
    <property type="molecule type" value="Genomic_DNA"/>
</dbReference>
<reference evidence="7" key="1">
    <citation type="submission" date="2021-03" db="EMBL/GenBank/DDBJ databases">
        <authorList>
            <person name="Tagirdzhanova G."/>
        </authorList>
    </citation>
    <scope>NUCLEOTIDE SEQUENCE</scope>
</reference>
<evidence type="ECO:0000256" key="5">
    <source>
        <dbReference type="ARBA" id="ARBA00023002"/>
    </source>
</evidence>
<dbReference type="Gene3D" id="3.40.462.20">
    <property type="match status" value="1"/>
</dbReference>
<evidence type="ECO:0000313" key="8">
    <source>
        <dbReference type="Proteomes" id="UP000664169"/>
    </source>
</evidence>
<evidence type="ECO:0000256" key="4">
    <source>
        <dbReference type="ARBA" id="ARBA00022827"/>
    </source>
</evidence>
<evidence type="ECO:0000256" key="2">
    <source>
        <dbReference type="ARBA" id="ARBA00005466"/>
    </source>
</evidence>
<dbReference type="AlphaFoldDB" id="A0A8H3EJZ1"/>
<keyword evidence="8" id="KW-1185">Reference proteome</keyword>
<gene>
    <name evidence="7" type="ORF">GOMPHAMPRED_003171</name>
</gene>
<keyword evidence="4" id="KW-0274">FAD</keyword>
<dbReference type="InterPro" id="IPR016169">
    <property type="entry name" value="FAD-bd_PCMH_sub2"/>
</dbReference>
<evidence type="ECO:0000259" key="6">
    <source>
        <dbReference type="PROSITE" id="PS51387"/>
    </source>
</evidence>
<dbReference type="PANTHER" id="PTHR42973:SF39">
    <property type="entry name" value="FAD-BINDING PCMH-TYPE DOMAIN-CONTAINING PROTEIN"/>
    <property type="match status" value="1"/>
</dbReference>
<dbReference type="Gene3D" id="3.30.465.10">
    <property type="match status" value="2"/>
</dbReference>
<dbReference type="PANTHER" id="PTHR42973">
    <property type="entry name" value="BINDING OXIDOREDUCTASE, PUTATIVE (AFU_ORTHOLOGUE AFUA_1G17690)-RELATED"/>
    <property type="match status" value="1"/>
</dbReference>
<name>A0A8H3EJZ1_9LECA</name>
<dbReference type="OrthoDB" id="9983560at2759"/>